<keyword evidence="3" id="KW-1185">Reference proteome</keyword>
<evidence type="ECO:0008006" key="4">
    <source>
        <dbReference type="Google" id="ProtNLM"/>
    </source>
</evidence>
<dbReference type="Proteomes" id="UP000001488">
    <property type="component" value="Chromosome"/>
</dbReference>
<name>C5A2C9_THEGJ</name>
<evidence type="ECO:0000256" key="1">
    <source>
        <dbReference type="SAM" id="Phobius"/>
    </source>
</evidence>
<dbReference type="PATRIC" id="fig|593117.10.peg.2057"/>
<dbReference type="AlphaFoldDB" id="C5A2C9"/>
<sequence length="213" mass="24151">MFILYSPSVKSMLEWFPYTCLAAGFIIIAIAVTRKLGPEWAWINRKIIHFSIVPAILMFYYGKIPVEVFGVSAFIFGVVQLWPHLKRHELSWYQIKHNYGEVFFSFSASAVVLLFPREYATALLLAMAISDGVTGVVRHYYFKKNGFNVKLKKHWTGSLAYLITAIAIGLYLLEGGVVGKLAWATTLMLAEYQPWVDDNLAVPLVGSLLFLLY</sequence>
<feature type="transmembrane region" description="Helical" evidence="1">
    <location>
        <begin position="122"/>
        <end position="142"/>
    </location>
</feature>
<keyword evidence="1" id="KW-0472">Membrane</keyword>
<feature type="transmembrane region" description="Helical" evidence="1">
    <location>
        <begin position="15"/>
        <end position="34"/>
    </location>
</feature>
<dbReference type="STRING" id="593117.TGAM_2046"/>
<feature type="transmembrane region" description="Helical" evidence="1">
    <location>
        <begin position="97"/>
        <end position="116"/>
    </location>
</feature>
<gene>
    <name evidence="2" type="ordered locus">TGAM_2046</name>
</gene>
<keyword evidence="1" id="KW-0812">Transmembrane</keyword>
<keyword evidence="1" id="KW-1133">Transmembrane helix</keyword>
<accession>C5A2C9</accession>
<reference evidence="2 3" key="1">
    <citation type="journal article" date="2007" name="Genome Biol.">
        <title>Genome analysis and genome-wide proteomics of Thermococcus gammatolerans, the most radioresistant organism known amongst the Archaea.</title>
        <authorList>
            <person name="Zivanovic Y."/>
            <person name="Armengaud J."/>
            <person name="Lagorce A."/>
            <person name="Leplat C."/>
            <person name="Guerin P."/>
            <person name="Dutertre M."/>
            <person name="Anthouard V."/>
            <person name="Forterre P."/>
            <person name="Wincker P."/>
            <person name="Confalonieri F."/>
        </authorList>
    </citation>
    <scope>NUCLEOTIDE SEQUENCE [LARGE SCALE GENOMIC DNA]</scope>
    <source>
        <strain evidence="3">DSM 15229 / JCM 11827 / EJ3</strain>
    </source>
</reference>
<evidence type="ECO:0000313" key="2">
    <source>
        <dbReference type="EMBL" id="ACS34548.1"/>
    </source>
</evidence>
<feature type="transmembrane region" description="Helical" evidence="1">
    <location>
        <begin position="154"/>
        <end position="172"/>
    </location>
</feature>
<proteinExistence type="predicted"/>
<dbReference type="eggNOG" id="arCOG01879">
    <property type="taxonomic scope" value="Archaea"/>
</dbReference>
<dbReference type="PaxDb" id="593117-TGAM_2046"/>
<evidence type="ECO:0000313" key="3">
    <source>
        <dbReference type="Proteomes" id="UP000001488"/>
    </source>
</evidence>
<dbReference type="EMBL" id="CP001398">
    <property type="protein sequence ID" value="ACS34548.1"/>
    <property type="molecule type" value="Genomic_DNA"/>
</dbReference>
<feature type="transmembrane region" description="Helical" evidence="1">
    <location>
        <begin position="68"/>
        <end position="85"/>
    </location>
</feature>
<dbReference type="KEGG" id="tga:TGAM_2046"/>
<organism evidence="2 3">
    <name type="scientific">Thermococcus gammatolerans (strain DSM 15229 / JCM 11827 / EJ3)</name>
    <dbReference type="NCBI Taxonomy" id="593117"/>
    <lineage>
        <taxon>Archaea</taxon>
        <taxon>Methanobacteriati</taxon>
        <taxon>Methanobacteriota</taxon>
        <taxon>Thermococci</taxon>
        <taxon>Thermococcales</taxon>
        <taxon>Thermococcaceae</taxon>
        <taxon>Thermococcus</taxon>
    </lineage>
</organism>
<dbReference type="HOGENOM" id="CLU_1369577_0_0_2"/>
<protein>
    <recommendedName>
        <fullName evidence="4">Phosphatidate cytidylyltransferase</fullName>
    </recommendedName>
</protein>